<evidence type="ECO:0000313" key="10">
    <source>
        <dbReference type="Proteomes" id="UP000538292"/>
    </source>
</evidence>
<dbReference type="PANTHER" id="PTHR43414:SF6">
    <property type="entry name" value="MULTIDRUG RESISTANCE PROTEIN MDTG"/>
    <property type="match status" value="1"/>
</dbReference>
<keyword evidence="4 7" id="KW-0812">Transmembrane</keyword>
<feature type="transmembrane region" description="Helical" evidence="7">
    <location>
        <begin position="367"/>
        <end position="385"/>
    </location>
</feature>
<evidence type="ECO:0000256" key="4">
    <source>
        <dbReference type="ARBA" id="ARBA00022692"/>
    </source>
</evidence>
<feature type="domain" description="Major facilitator superfamily (MFS) profile" evidence="8">
    <location>
        <begin position="7"/>
        <end position="393"/>
    </location>
</feature>
<dbReference type="InterPro" id="IPR036259">
    <property type="entry name" value="MFS_trans_sf"/>
</dbReference>
<dbReference type="PRINTS" id="PR01035">
    <property type="entry name" value="TCRTETA"/>
</dbReference>
<feature type="transmembrane region" description="Helical" evidence="7">
    <location>
        <begin position="103"/>
        <end position="125"/>
    </location>
</feature>
<feature type="transmembrane region" description="Helical" evidence="7">
    <location>
        <begin position="78"/>
        <end position="97"/>
    </location>
</feature>
<keyword evidence="6 7" id="KW-0472">Membrane</keyword>
<comment type="subcellular location">
    <subcellularLocation>
        <location evidence="1">Cell membrane</location>
        <topology evidence="1">Multi-pass membrane protein</topology>
    </subcellularLocation>
</comment>
<evidence type="ECO:0000256" key="7">
    <source>
        <dbReference type="SAM" id="Phobius"/>
    </source>
</evidence>
<accession>A0A7W2ARC1</accession>
<sequence>MPVWKRNMYILMVSQFLVLGAMNMIMPFLPLYLKDIGMTDPEQVQLWTGLIFGINFFSQIIVQPIWGNLADRFGRKMMILRSGFGMVIATFFMGLVTSHWQLFILRMLNGIVSGFIPASISLMATSSPKEKVGYILGMMQSGAVAGTILGPFFGGILAEWVGYRNNFILTSVFLFIATLVVLFFVQEEKKPDPKARKTSIIEDGAFVFHQRTLLILFSVGLLLQFANVGPTPLMSLFVEELGASGHVAFLAGLVTAMTGFANMLSSPVLGKTSDRYGSARVLFIALIASGLFFIPHAVVQTVWQLLILRFLLGLCIGGLLPSINSLIRRHAPAGKESTAYGFYTSAMSVGNMLGPICYGAMAGLFGIRGIFPITGILLIINAFWLKFALRKNHQYDGAHKPVKSSA</sequence>
<feature type="transmembrane region" description="Helical" evidence="7">
    <location>
        <begin position="46"/>
        <end position="66"/>
    </location>
</feature>
<proteinExistence type="predicted"/>
<dbReference type="Gene3D" id="1.20.1250.20">
    <property type="entry name" value="MFS general substrate transporter like domains"/>
    <property type="match status" value="2"/>
</dbReference>
<dbReference type="GO" id="GO:0005886">
    <property type="term" value="C:plasma membrane"/>
    <property type="evidence" value="ECO:0007669"/>
    <property type="project" value="UniProtKB-SubCell"/>
</dbReference>
<dbReference type="InterPro" id="IPR011701">
    <property type="entry name" value="MFS"/>
</dbReference>
<evidence type="ECO:0000259" key="8">
    <source>
        <dbReference type="PROSITE" id="PS50850"/>
    </source>
</evidence>
<dbReference type="Pfam" id="PF07690">
    <property type="entry name" value="MFS_1"/>
    <property type="match status" value="1"/>
</dbReference>
<feature type="transmembrane region" description="Helical" evidence="7">
    <location>
        <begin position="305"/>
        <end position="327"/>
    </location>
</feature>
<evidence type="ECO:0000256" key="5">
    <source>
        <dbReference type="ARBA" id="ARBA00022989"/>
    </source>
</evidence>
<evidence type="ECO:0000256" key="3">
    <source>
        <dbReference type="ARBA" id="ARBA00022475"/>
    </source>
</evidence>
<name>A0A7W2ARC1_9BACL</name>
<dbReference type="SUPFAM" id="SSF103473">
    <property type="entry name" value="MFS general substrate transporter"/>
    <property type="match status" value="1"/>
</dbReference>
<gene>
    <name evidence="9" type="ORF">H2C83_03585</name>
</gene>
<keyword evidence="10" id="KW-1185">Reference proteome</keyword>
<feature type="transmembrane region" description="Helical" evidence="7">
    <location>
        <begin position="132"/>
        <end position="154"/>
    </location>
</feature>
<dbReference type="GO" id="GO:0022857">
    <property type="term" value="F:transmembrane transporter activity"/>
    <property type="evidence" value="ECO:0007669"/>
    <property type="project" value="InterPro"/>
</dbReference>
<reference evidence="9 10" key="1">
    <citation type="submission" date="2020-07" db="EMBL/GenBank/DDBJ databases">
        <title>Thermoactinomyces phylogeny.</title>
        <authorList>
            <person name="Dunlap C."/>
        </authorList>
    </citation>
    <scope>NUCLEOTIDE SEQUENCE [LARGE SCALE GENOMIC DNA]</scope>
    <source>
        <strain evidence="9 10">AMNI-1</strain>
    </source>
</reference>
<feature type="transmembrane region" description="Helical" evidence="7">
    <location>
        <begin position="246"/>
        <end position="269"/>
    </location>
</feature>
<evidence type="ECO:0000256" key="6">
    <source>
        <dbReference type="ARBA" id="ARBA00023136"/>
    </source>
</evidence>
<feature type="transmembrane region" description="Helical" evidence="7">
    <location>
        <begin position="206"/>
        <end position="226"/>
    </location>
</feature>
<comment type="caution">
    <text evidence="9">The sequence shown here is derived from an EMBL/GenBank/DDBJ whole genome shotgun (WGS) entry which is preliminary data.</text>
</comment>
<keyword evidence="5 7" id="KW-1133">Transmembrane helix</keyword>
<evidence type="ECO:0000313" key="9">
    <source>
        <dbReference type="EMBL" id="MBA4601415.1"/>
    </source>
</evidence>
<keyword evidence="3" id="KW-1003">Cell membrane</keyword>
<dbReference type="AlphaFoldDB" id="A0A7W2ARC1"/>
<feature type="transmembrane region" description="Helical" evidence="7">
    <location>
        <begin position="7"/>
        <end position="26"/>
    </location>
</feature>
<evidence type="ECO:0000256" key="1">
    <source>
        <dbReference type="ARBA" id="ARBA00004651"/>
    </source>
</evidence>
<feature type="transmembrane region" description="Helical" evidence="7">
    <location>
        <begin position="339"/>
        <end position="361"/>
    </location>
</feature>
<organism evidence="9 10">
    <name type="scientific">Thermoactinomyces mirandus</name>
    <dbReference type="NCBI Taxonomy" id="2756294"/>
    <lineage>
        <taxon>Bacteria</taxon>
        <taxon>Bacillati</taxon>
        <taxon>Bacillota</taxon>
        <taxon>Bacilli</taxon>
        <taxon>Bacillales</taxon>
        <taxon>Thermoactinomycetaceae</taxon>
        <taxon>Thermoactinomyces</taxon>
    </lineage>
</organism>
<keyword evidence="2" id="KW-0813">Transport</keyword>
<feature type="transmembrane region" description="Helical" evidence="7">
    <location>
        <begin position="166"/>
        <end position="185"/>
    </location>
</feature>
<evidence type="ECO:0000256" key="2">
    <source>
        <dbReference type="ARBA" id="ARBA00022448"/>
    </source>
</evidence>
<feature type="transmembrane region" description="Helical" evidence="7">
    <location>
        <begin position="281"/>
        <end position="299"/>
    </location>
</feature>
<dbReference type="PROSITE" id="PS50850">
    <property type="entry name" value="MFS"/>
    <property type="match status" value="1"/>
</dbReference>
<dbReference type="InterPro" id="IPR020846">
    <property type="entry name" value="MFS_dom"/>
</dbReference>
<dbReference type="InterPro" id="IPR001958">
    <property type="entry name" value="Tet-R_TetA/multi-R_MdtG-like"/>
</dbReference>
<dbReference type="Proteomes" id="UP000538292">
    <property type="component" value="Unassembled WGS sequence"/>
</dbReference>
<protein>
    <submittedName>
        <fullName evidence="9">MFS transporter</fullName>
    </submittedName>
</protein>
<dbReference type="RefSeq" id="WP_181737857.1">
    <property type="nucleotide sequence ID" value="NZ_JACEOL010000009.1"/>
</dbReference>
<dbReference type="PANTHER" id="PTHR43414">
    <property type="entry name" value="MULTIDRUG RESISTANCE PROTEIN MDTG"/>
    <property type="match status" value="1"/>
</dbReference>
<dbReference type="EMBL" id="JACEOL010000009">
    <property type="protein sequence ID" value="MBA4601415.1"/>
    <property type="molecule type" value="Genomic_DNA"/>
</dbReference>